<feature type="domain" description="Ketopantoate reductase C-terminal" evidence="2">
    <location>
        <begin position="164"/>
        <end position="284"/>
    </location>
</feature>
<feature type="domain" description="Ketopantoate reductase N-terminal" evidence="1">
    <location>
        <begin position="3"/>
        <end position="131"/>
    </location>
</feature>
<evidence type="ECO:0000259" key="2">
    <source>
        <dbReference type="Pfam" id="PF08546"/>
    </source>
</evidence>
<reference evidence="3 4" key="1">
    <citation type="submission" date="2016-11" db="EMBL/GenBank/DDBJ databases">
        <authorList>
            <person name="Jaros S."/>
            <person name="Januszkiewicz K."/>
            <person name="Wedrychowicz H."/>
        </authorList>
    </citation>
    <scope>NUCLEOTIDE SEQUENCE [LARGE SCALE GENOMIC DNA]</scope>
    <source>
        <strain evidence="3 4">DSM 16010</strain>
    </source>
</reference>
<organism evidence="3 4">
    <name type="scientific">Lacicoccus alkaliphilus DSM 16010</name>
    <dbReference type="NCBI Taxonomy" id="1123231"/>
    <lineage>
        <taxon>Bacteria</taxon>
        <taxon>Bacillati</taxon>
        <taxon>Bacillota</taxon>
        <taxon>Bacilli</taxon>
        <taxon>Bacillales</taxon>
        <taxon>Salinicoccaceae</taxon>
        <taxon>Lacicoccus</taxon>
    </lineage>
</organism>
<dbReference type="SUPFAM" id="SSF51735">
    <property type="entry name" value="NAD(P)-binding Rossmann-fold domains"/>
    <property type="match status" value="1"/>
</dbReference>
<gene>
    <name evidence="3" type="ORF">SAMN02745189_00641</name>
</gene>
<dbReference type="Pfam" id="PF08546">
    <property type="entry name" value="ApbA_C"/>
    <property type="match status" value="1"/>
</dbReference>
<dbReference type="InterPro" id="IPR036291">
    <property type="entry name" value="NAD(P)-bd_dom_sf"/>
</dbReference>
<sequence>MKIACIGIGAVGSIIARELKVTTLHVDLYSRTGSASFTVYENDEYTTYEYPVDPVDEARNKVYDIIFIAAKATALKYLREIIPEMSHDGTEVVLCQNGMGYDHWFENGVPSVVYISGQKKEDHIEHFRDSRLIIQNEKYRYIDSLIKLIEAEEDIRLEILKVNDFEKLRYEKLLINLGVNTMTALSQNTARIFQDADVVALTRRLLKEGQAVINRRSHVISDDFIDESVKLFKSYPDHMGTSMYYDVMNETVTEYAFIQKYFYDNKGKLDTPVLDVIYTLLKGYAIGREKS</sequence>
<name>A0A1M7BZH2_9BACL</name>
<dbReference type="Proteomes" id="UP000184206">
    <property type="component" value="Unassembled WGS sequence"/>
</dbReference>
<dbReference type="EMBL" id="FRCF01000002">
    <property type="protein sequence ID" value="SHL60405.1"/>
    <property type="molecule type" value="Genomic_DNA"/>
</dbReference>
<evidence type="ECO:0000313" key="3">
    <source>
        <dbReference type="EMBL" id="SHL60405.1"/>
    </source>
</evidence>
<dbReference type="PANTHER" id="PTHR21708:SF26">
    <property type="entry name" value="2-DEHYDROPANTOATE 2-REDUCTASE"/>
    <property type="match status" value="1"/>
</dbReference>
<dbReference type="OrthoDB" id="9793586at2"/>
<dbReference type="InterPro" id="IPR008927">
    <property type="entry name" value="6-PGluconate_DH-like_C_sf"/>
</dbReference>
<dbReference type="InterPro" id="IPR013332">
    <property type="entry name" value="KPR_N"/>
</dbReference>
<dbReference type="AlphaFoldDB" id="A0A1M7BZH2"/>
<accession>A0A1M7BZH2</accession>
<dbReference type="RefSeq" id="WP_072708194.1">
    <property type="nucleotide sequence ID" value="NZ_FRCF01000002.1"/>
</dbReference>
<dbReference type="GO" id="GO:0005737">
    <property type="term" value="C:cytoplasm"/>
    <property type="evidence" value="ECO:0007669"/>
    <property type="project" value="TreeGrafter"/>
</dbReference>
<proteinExistence type="predicted"/>
<dbReference type="InterPro" id="IPR013328">
    <property type="entry name" value="6PGD_dom2"/>
</dbReference>
<dbReference type="Pfam" id="PF02558">
    <property type="entry name" value="ApbA"/>
    <property type="match status" value="1"/>
</dbReference>
<dbReference type="Gene3D" id="1.10.1040.10">
    <property type="entry name" value="N-(1-d-carboxylethyl)-l-norvaline Dehydrogenase, domain 2"/>
    <property type="match status" value="1"/>
</dbReference>
<dbReference type="InterPro" id="IPR051402">
    <property type="entry name" value="KPR-Related"/>
</dbReference>
<dbReference type="PANTHER" id="PTHR21708">
    <property type="entry name" value="PROBABLE 2-DEHYDROPANTOATE 2-REDUCTASE"/>
    <property type="match status" value="1"/>
</dbReference>
<evidence type="ECO:0000259" key="1">
    <source>
        <dbReference type="Pfam" id="PF02558"/>
    </source>
</evidence>
<dbReference type="Gene3D" id="3.40.50.720">
    <property type="entry name" value="NAD(P)-binding Rossmann-like Domain"/>
    <property type="match status" value="1"/>
</dbReference>
<dbReference type="STRING" id="1123231.SAMN02745189_00641"/>
<dbReference type="InterPro" id="IPR013752">
    <property type="entry name" value="KPA_reductase"/>
</dbReference>
<evidence type="ECO:0000313" key="4">
    <source>
        <dbReference type="Proteomes" id="UP000184206"/>
    </source>
</evidence>
<keyword evidence="4" id="KW-1185">Reference proteome</keyword>
<dbReference type="SUPFAM" id="SSF48179">
    <property type="entry name" value="6-phosphogluconate dehydrogenase C-terminal domain-like"/>
    <property type="match status" value="1"/>
</dbReference>
<protein>
    <submittedName>
        <fullName evidence="3">2-dehydropantoate 2-reductase</fullName>
    </submittedName>
</protein>